<evidence type="ECO:0000256" key="1">
    <source>
        <dbReference type="SAM" id="MobiDB-lite"/>
    </source>
</evidence>
<feature type="region of interest" description="Disordered" evidence="1">
    <location>
        <begin position="1"/>
        <end position="86"/>
    </location>
</feature>
<dbReference type="Proteomes" id="UP000325313">
    <property type="component" value="Unassembled WGS sequence"/>
</dbReference>
<accession>A0A5B0RVU7</accession>
<reference evidence="2 3" key="1">
    <citation type="submission" date="2019-05" db="EMBL/GenBank/DDBJ databases">
        <title>Emergence of the Ug99 lineage of the wheat stem rust pathogen through somatic hybridization.</title>
        <authorList>
            <person name="Li F."/>
            <person name="Upadhyaya N.M."/>
            <person name="Sperschneider J."/>
            <person name="Matny O."/>
            <person name="Nguyen-Phuc H."/>
            <person name="Mago R."/>
            <person name="Raley C."/>
            <person name="Miller M.E."/>
            <person name="Silverstein K.A.T."/>
            <person name="Henningsen E."/>
            <person name="Hirsch C.D."/>
            <person name="Visser B."/>
            <person name="Pretorius Z.A."/>
            <person name="Steffenson B.J."/>
            <person name="Schwessinger B."/>
            <person name="Dodds P.N."/>
            <person name="Figueroa M."/>
        </authorList>
    </citation>
    <scope>NUCLEOTIDE SEQUENCE [LARGE SCALE GENOMIC DNA]</scope>
    <source>
        <strain evidence="2 3">Ug99</strain>
    </source>
</reference>
<evidence type="ECO:0000313" key="2">
    <source>
        <dbReference type="EMBL" id="KAA1129558.1"/>
    </source>
</evidence>
<feature type="compositionally biased region" description="Basic and acidic residues" evidence="1">
    <location>
        <begin position="1"/>
        <end position="11"/>
    </location>
</feature>
<feature type="compositionally biased region" description="Polar residues" evidence="1">
    <location>
        <begin position="18"/>
        <end position="31"/>
    </location>
</feature>
<sequence length="104" mass="11862">MDSNKQHHSDLNELENLGQLNRTLRTGQSSAEDVDHSFAKSQEQISIGEKPIAEALAVDNDNTSGRSQKDTRTGKQPRQWWPSLAKWNKSESTNRYKRRVVHSC</sequence>
<comment type="caution">
    <text evidence="2">The sequence shown here is derived from an EMBL/GenBank/DDBJ whole genome shotgun (WGS) entry which is preliminary data.</text>
</comment>
<protein>
    <submittedName>
        <fullName evidence="2">Uncharacterized protein</fullName>
    </submittedName>
</protein>
<proteinExistence type="predicted"/>
<organism evidence="2 3">
    <name type="scientific">Puccinia graminis f. sp. tritici</name>
    <dbReference type="NCBI Taxonomy" id="56615"/>
    <lineage>
        <taxon>Eukaryota</taxon>
        <taxon>Fungi</taxon>
        <taxon>Dikarya</taxon>
        <taxon>Basidiomycota</taxon>
        <taxon>Pucciniomycotina</taxon>
        <taxon>Pucciniomycetes</taxon>
        <taxon>Pucciniales</taxon>
        <taxon>Pucciniaceae</taxon>
        <taxon>Puccinia</taxon>
    </lineage>
</organism>
<name>A0A5B0RVU7_PUCGR</name>
<gene>
    <name evidence="2" type="ORF">PGTUg99_028547</name>
</gene>
<dbReference type="AlphaFoldDB" id="A0A5B0RVU7"/>
<evidence type="ECO:0000313" key="3">
    <source>
        <dbReference type="Proteomes" id="UP000325313"/>
    </source>
</evidence>
<dbReference type="EMBL" id="VDEP01000136">
    <property type="protein sequence ID" value="KAA1129558.1"/>
    <property type="molecule type" value="Genomic_DNA"/>
</dbReference>